<evidence type="ECO:0000313" key="6">
    <source>
        <dbReference type="EMBL" id="GAF79959.1"/>
    </source>
</evidence>
<protein>
    <recommendedName>
        <fullName evidence="7">D-isomer specific 2-hydroxyacid dehydrogenase NAD-binding domain-containing protein</fullName>
    </recommendedName>
</protein>
<dbReference type="InterPro" id="IPR029752">
    <property type="entry name" value="D-isomer_DH_CS1"/>
</dbReference>
<dbReference type="InterPro" id="IPR006139">
    <property type="entry name" value="D-isomer_2_OHA_DH_cat_dom"/>
</dbReference>
<dbReference type="PROSITE" id="PS00671">
    <property type="entry name" value="D_2_HYDROXYACID_DH_3"/>
    <property type="match status" value="1"/>
</dbReference>
<dbReference type="EMBL" id="BARS01003252">
    <property type="protein sequence ID" value="GAF79959.1"/>
    <property type="molecule type" value="Genomic_DNA"/>
</dbReference>
<evidence type="ECO:0000259" key="4">
    <source>
        <dbReference type="Pfam" id="PF00389"/>
    </source>
</evidence>
<name>X0SG38_9ZZZZ</name>
<keyword evidence="2" id="KW-0560">Oxidoreductase</keyword>
<dbReference type="InterPro" id="IPR036291">
    <property type="entry name" value="NAD(P)-bd_dom_sf"/>
</dbReference>
<feature type="domain" description="D-isomer specific 2-hydroxyacid dehydrogenase catalytic" evidence="4">
    <location>
        <begin position="30"/>
        <end position="312"/>
    </location>
</feature>
<dbReference type="InterPro" id="IPR050223">
    <property type="entry name" value="D-isomer_2-hydroxyacid_DH"/>
</dbReference>
<dbReference type="Gene3D" id="3.40.50.720">
    <property type="entry name" value="NAD(P)-binding Rossmann-like Domain"/>
    <property type="match status" value="2"/>
</dbReference>
<dbReference type="Pfam" id="PF00389">
    <property type="entry name" value="2-Hacid_dh"/>
    <property type="match status" value="1"/>
</dbReference>
<dbReference type="SUPFAM" id="SSF52283">
    <property type="entry name" value="Formate/glycerate dehydrogenase catalytic domain-like"/>
    <property type="match status" value="1"/>
</dbReference>
<accession>X0SG38</accession>
<dbReference type="GO" id="GO:0005829">
    <property type="term" value="C:cytosol"/>
    <property type="evidence" value="ECO:0007669"/>
    <property type="project" value="TreeGrafter"/>
</dbReference>
<feature type="domain" description="D-isomer specific 2-hydroxyacid dehydrogenase NAD-binding" evidence="5">
    <location>
        <begin position="105"/>
        <end position="281"/>
    </location>
</feature>
<evidence type="ECO:0008006" key="7">
    <source>
        <dbReference type="Google" id="ProtNLM"/>
    </source>
</evidence>
<gene>
    <name evidence="6" type="ORF">S01H1_06281</name>
</gene>
<sequence>MKPLVLISPGPLNVPEDVSGTLKDIAEVVYLKDDLDEHIAEASALLVSMERIDAEFLAKAPKLGIAARFGVGYDNVDVEACTARKVYAAHTPDVLSGGVADHTWALILGFMRRIPKADSHTRTAWAKGGRGLPFGWDMEGKVLGILGLGRIGSEVLKRSQGFDVETVYHDLVEKPSLEERYGVKRVDYDTLLSTSDILTVHVPLTPLTRGMIGAEELGKMKPSAVLVNTSRGPVIDEKALTEALKSRQIRGAALDVFEEEPTPLDNPLLELDNVVVTPHYASATWETRRKMAETAVANIRACLEGRRPPNLVPEQRDAVF</sequence>
<dbReference type="Pfam" id="PF02826">
    <property type="entry name" value="2-Hacid_dh_C"/>
    <property type="match status" value="1"/>
</dbReference>
<dbReference type="PANTHER" id="PTHR10996">
    <property type="entry name" value="2-HYDROXYACID DEHYDROGENASE-RELATED"/>
    <property type="match status" value="1"/>
</dbReference>
<dbReference type="SUPFAM" id="SSF51735">
    <property type="entry name" value="NAD(P)-binding Rossmann-fold domains"/>
    <property type="match status" value="1"/>
</dbReference>
<reference evidence="6" key="1">
    <citation type="journal article" date="2014" name="Front. Microbiol.">
        <title>High frequency of phylogenetically diverse reductive dehalogenase-homologous genes in deep subseafloor sedimentary metagenomes.</title>
        <authorList>
            <person name="Kawai M."/>
            <person name="Futagami T."/>
            <person name="Toyoda A."/>
            <person name="Takaki Y."/>
            <person name="Nishi S."/>
            <person name="Hori S."/>
            <person name="Arai W."/>
            <person name="Tsubouchi T."/>
            <person name="Morono Y."/>
            <person name="Uchiyama I."/>
            <person name="Ito T."/>
            <person name="Fujiyama A."/>
            <person name="Inagaki F."/>
            <person name="Takami H."/>
        </authorList>
    </citation>
    <scope>NUCLEOTIDE SEQUENCE</scope>
    <source>
        <strain evidence="6">Expedition CK06-06</strain>
    </source>
</reference>
<evidence type="ECO:0000256" key="3">
    <source>
        <dbReference type="ARBA" id="ARBA00023027"/>
    </source>
</evidence>
<dbReference type="PROSITE" id="PS00670">
    <property type="entry name" value="D_2_HYDROXYACID_DH_2"/>
    <property type="match status" value="1"/>
</dbReference>
<dbReference type="CDD" id="cd05301">
    <property type="entry name" value="GDH"/>
    <property type="match status" value="1"/>
</dbReference>
<comment type="similarity">
    <text evidence="1">Belongs to the D-isomer specific 2-hydroxyacid dehydrogenase family.</text>
</comment>
<dbReference type="GO" id="GO:0030267">
    <property type="term" value="F:glyoxylate reductase (NADPH) activity"/>
    <property type="evidence" value="ECO:0007669"/>
    <property type="project" value="TreeGrafter"/>
</dbReference>
<dbReference type="GO" id="GO:0051287">
    <property type="term" value="F:NAD binding"/>
    <property type="evidence" value="ECO:0007669"/>
    <property type="project" value="InterPro"/>
</dbReference>
<dbReference type="AlphaFoldDB" id="X0SG38"/>
<dbReference type="PROSITE" id="PS00065">
    <property type="entry name" value="D_2_HYDROXYACID_DH_1"/>
    <property type="match status" value="1"/>
</dbReference>
<evidence type="ECO:0000259" key="5">
    <source>
        <dbReference type="Pfam" id="PF02826"/>
    </source>
</evidence>
<evidence type="ECO:0000256" key="2">
    <source>
        <dbReference type="ARBA" id="ARBA00023002"/>
    </source>
</evidence>
<organism evidence="6">
    <name type="scientific">marine sediment metagenome</name>
    <dbReference type="NCBI Taxonomy" id="412755"/>
    <lineage>
        <taxon>unclassified sequences</taxon>
        <taxon>metagenomes</taxon>
        <taxon>ecological metagenomes</taxon>
    </lineage>
</organism>
<dbReference type="InterPro" id="IPR029753">
    <property type="entry name" value="D-isomer_DH_CS"/>
</dbReference>
<evidence type="ECO:0000256" key="1">
    <source>
        <dbReference type="ARBA" id="ARBA00005854"/>
    </source>
</evidence>
<comment type="caution">
    <text evidence="6">The sequence shown here is derived from an EMBL/GenBank/DDBJ whole genome shotgun (WGS) entry which is preliminary data.</text>
</comment>
<proteinExistence type="inferred from homology"/>
<keyword evidence="3" id="KW-0520">NAD</keyword>
<dbReference type="PANTHER" id="PTHR10996:SF178">
    <property type="entry name" value="2-HYDROXYACID DEHYDROGENASE YGL185C-RELATED"/>
    <property type="match status" value="1"/>
</dbReference>
<dbReference type="FunFam" id="3.40.50.720:FF:000203">
    <property type="entry name" value="D-3-phosphoglycerate dehydrogenase (SerA)"/>
    <property type="match status" value="1"/>
</dbReference>
<dbReference type="GO" id="GO:0016618">
    <property type="term" value="F:hydroxypyruvate reductase [NAD(P)H] activity"/>
    <property type="evidence" value="ECO:0007669"/>
    <property type="project" value="TreeGrafter"/>
</dbReference>
<dbReference type="InterPro" id="IPR006140">
    <property type="entry name" value="D-isomer_DH_NAD-bd"/>
</dbReference>